<protein>
    <submittedName>
        <fullName evidence="1">DUF4145 domain-containing protein</fullName>
    </submittedName>
</protein>
<dbReference type="Proteomes" id="UP000662373">
    <property type="component" value="Unassembled WGS sequence"/>
</dbReference>
<evidence type="ECO:0000313" key="1">
    <source>
        <dbReference type="EMBL" id="MBJ7881627.1"/>
    </source>
</evidence>
<comment type="caution">
    <text evidence="1">The sequence shown here is derived from an EMBL/GenBank/DDBJ whole genome shotgun (WGS) entry which is preliminary data.</text>
</comment>
<dbReference type="RefSeq" id="WP_199600367.1">
    <property type="nucleotide sequence ID" value="NZ_JAEHJZ010000032.1"/>
</dbReference>
<accession>A0A934NKP2</accession>
<name>A0A934NKP2_9FLAO</name>
<dbReference type="AlphaFoldDB" id="A0A934NKP2"/>
<reference evidence="1 2" key="1">
    <citation type="submission" date="2020-09" db="EMBL/GenBank/DDBJ databases">
        <title>Draft genome of Gelidibacter salicanalis PAMC21136.</title>
        <authorList>
            <person name="Park H."/>
        </authorList>
    </citation>
    <scope>NUCLEOTIDE SEQUENCE [LARGE SCALE GENOMIC DNA]</scope>
    <source>
        <strain evidence="1 2">PAMC21136</strain>
    </source>
</reference>
<dbReference type="EMBL" id="JAEHJZ010000032">
    <property type="protein sequence ID" value="MBJ7881627.1"/>
    <property type="molecule type" value="Genomic_DNA"/>
</dbReference>
<sequence>MAYKDFIQNNTYYYLADYPLECPECHQKTTPNYTNHRIANNSRLLYANLYCPNPNCEKSYIGEYKLDGKTYFFTKVIIGKPKKTFFSEEISTISPMFLKIYNESFTAEQMQLLEISGVGYRKALEFLIKDFLIKMKPDKSELIKKMFLGKCIAELVDDPKIKTTAKRAVWLGNDHTHYIKKWDDKDLADLKKLIRLTINWIESEILTAELETSMPE</sequence>
<proteinExistence type="predicted"/>
<gene>
    <name evidence="1" type="ORF">JEM65_13370</name>
</gene>
<evidence type="ECO:0000313" key="2">
    <source>
        <dbReference type="Proteomes" id="UP000662373"/>
    </source>
</evidence>
<organism evidence="1 2">
    <name type="scientific">Gelidibacter salicanalis</name>
    <dbReference type="NCBI Taxonomy" id="291193"/>
    <lineage>
        <taxon>Bacteria</taxon>
        <taxon>Pseudomonadati</taxon>
        <taxon>Bacteroidota</taxon>
        <taxon>Flavobacteriia</taxon>
        <taxon>Flavobacteriales</taxon>
        <taxon>Flavobacteriaceae</taxon>
        <taxon>Gelidibacter</taxon>
    </lineage>
</organism>
<keyword evidence="2" id="KW-1185">Reference proteome</keyword>